<dbReference type="Proteomes" id="UP001066276">
    <property type="component" value="Chromosome 3_1"/>
</dbReference>
<gene>
    <name evidence="2" type="ORF">NDU88_007213</name>
</gene>
<evidence type="ECO:0000313" key="2">
    <source>
        <dbReference type="EMBL" id="KAJ1190475.1"/>
    </source>
</evidence>
<evidence type="ECO:0000313" key="3">
    <source>
        <dbReference type="Proteomes" id="UP001066276"/>
    </source>
</evidence>
<organism evidence="2 3">
    <name type="scientific">Pleurodeles waltl</name>
    <name type="common">Iberian ribbed newt</name>
    <dbReference type="NCBI Taxonomy" id="8319"/>
    <lineage>
        <taxon>Eukaryota</taxon>
        <taxon>Metazoa</taxon>
        <taxon>Chordata</taxon>
        <taxon>Craniata</taxon>
        <taxon>Vertebrata</taxon>
        <taxon>Euteleostomi</taxon>
        <taxon>Amphibia</taxon>
        <taxon>Batrachia</taxon>
        <taxon>Caudata</taxon>
        <taxon>Salamandroidea</taxon>
        <taxon>Salamandridae</taxon>
        <taxon>Pleurodelinae</taxon>
        <taxon>Pleurodeles</taxon>
    </lineage>
</organism>
<reference evidence="2" key="1">
    <citation type="journal article" date="2022" name="bioRxiv">
        <title>Sequencing and chromosome-scale assembly of the giantPleurodeles waltlgenome.</title>
        <authorList>
            <person name="Brown T."/>
            <person name="Elewa A."/>
            <person name="Iarovenko S."/>
            <person name="Subramanian E."/>
            <person name="Araus A.J."/>
            <person name="Petzold A."/>
            <person name="Susuki M."/>
            <person name="Suzuki K.-i.T."/>
            <person name="Hayashi T."/>
            <person name="Toyoda A."/>
            <person name="Oliveira C."/>
            <person name="Osipova E."/>
            <person name="Leigh N.D."/>
            <person name="Simon A."/>
            <person name="Yun M.H."/>
        </authorList>
    </citation>
    <scope>NUCLEOTIDE SEQUENCE</scope>
    <source>
        <strain evidence="2">20211129_DDA</strain>
        <tissue evidence="2">Liver</tissue>
    </source>
</reference>
<sequence length="95" mass="10381">MGTILARNAGPSVYQPAQPRAVEELYGWELTGPRSSDDVPRRLRCHMGWALRPLNLDSVSVESSPCKDSGSDLRPSSELLTSAREAATRRAALFP</sequence>
<accession>A0AAV7UN93</accession>
<keyword evidence="3" id="KW-1185">Reference proteome</keyword>
<evidence type="ECO:0000256" key="1">
    <source>
        <dbReference type="SAM" id="MobiDB-lite"/>
    </source>
</evidence>
<name>A0AAV7UN93_PLEWA</name>
<dbReference type="AlphaFoldDB" id="A0AAV7UN93"/>
<feature type="region of interest" description="Disordered" evidence="1">
    <location>
        <begin position="60"/>
        <end position="82"/>
    </location>
</feature>
<dbReference type="EMBL" id="JANPWB010000005">
    <property type="protein sequence ID" value="KAJ1190475.1"/>
    <property type="molecule type" value="Genomic_DNA"/>
</dbReference>
<comment type="caution">
    <text evidence="2">The sequence shown here is derived from an EMBL/GenBank/DDBJ whole genome shotgun (WGS) entry which is preliminary data.</text>
</comment>
<protein>
    <submittedName>
        <fullName evidence="2">Uncharacterized protein</fullName>
    </submittedName>
</protein>
<proteinExistence type="predicted"/>